<dbReference type="InterPro" id="IPR020266">
    <property type="entry name" value="Tom6"/>
</dbReference>
<keyword evidence="1" id="KW-0812">Transmembrane</keyword>
<dbReference type="EMBL" id="CABFWN010000001">
    <property type="protein sequence ID" value="VUG15815.1"/>
    <property type="molecule type" value="Genomic_DNA"/>
</dbReference>
<name>A0A7D9CUH6_DEKBR</name>
<feature type="transmembrane region" description="Helical" evidence="1">
    <location>
        <begin position="29"/>
        <end position="47"/>
    </location>
</feature>
<dbReference type="GO" id="GO:0030150">
    <property type="term" value="P:protein import into mitochondrial matrix"/>
    <property type="evidence" value="ECO:0007669"/>
    <property type="project" value="InterPro"/>
</dbReference>
<evidence type="ECO:0000256" key="1">
    <source>
        <dbReference type="SAM" id="Phobius"/>
    </source>
</evidence>
<evidence type="ECO:0000313" key="3">
    <source>
        <dbReference type="Proteomes" id="UP000478008"/>
    </source>
</evidence>
<accession>A0A7D9CUH6</accession>
<dbReference type="AlphaFoldDB" id="A0A7D9CUH6"/>
<sequence>MSGFTIAPQQEAEKNEGEPPFYKSPAFKMIANVVLFAAGVAFIQSPIMDQMVPQFQ</sequence>
<keyword evidence="1" id="KW-1133">Transmembrane helix</keyword>
<dbReference type="Pfam" id="PF17112">
    <property type="entry name" value="Tom6"/>
    <property type="match status" value="1"/>
</dbReference>
<dbReference type="GO" id="GO:0005742">
    <property type="term" value="C:mitochondrial outer membrane translocase complex"/>
    <property type="evidence" value="ECO:0007669"/>
    <property type="project" value="InterPro"/>
</dbReference>
<protein>
    <submittedName>
        <fullName evidence="2">DEBR0S1_00738g1_1</fullName>
    </submittedName>
</protein>
<keyword evidence="3" id="KW-1185">Reference proteome</keyword>
<organism evidence="2 3">
    <name type="scientific">Dekkera bruxellensis</name>
    <name type="common">Brettanomyces custersii</name>
    <dbReference type="NCBI Taxonomy" id="5007"/>
    <lineage>
        <taxon>Eukaryota</taxon>
        <taxon>Fungi</taxon>
        <taxon>Dikarya</taxon>
        <taxon>Ascomycota</taxon>
        <taxon>Saccharomycotina</taxon>
        <taxon>Pichiomycetes</taxon>
        <taxon>Pichiales</taxon>
        <taxon>Pichiaceae</taxon>
        <taxon>Brettanomyces</taxon>
    </lineage>
</organism>
<dbReference type="Proteomes" id="UP000478008">
    <property type="component" value="Unassembled WGS sequence"/>
</dbReference>
<gene>
    <name evidence="2" type="ORF">DEBR0S1_00738G</name>
</gene>
<keyword evidence="1" id="KW-0472">Membrane</keyword>
<reference evidence="2 3" key="1">
    <citation type="submission" date="2019-07" db="EMBL/GenBank/DDBJ databases">
        <authorList>
            <person name="Friedrich A."/>
            <person name="Schacherer J."/>
        </authorList>
    </citation>
    <scope>NUCLEOTIDE SEQUENCE [LARGE SCALE GENOMIC DNA]</scope>
</reference>
<evidence type="ECO:0000313" key="2">
    <source>
        <dbReference type="EMBL" id="VUG15815.1"/>
    </source>
</evidence>
<proteinExistence type="predicted"/>